<name>A0ACC2VS69_9TREE</name>
<evidence type="ECO:0000313" key="1">
    <source>
        <dbReference type="EMBL" id="KAJ9101730.1"/>
    </source>
</evidence>
<comment type="caution">
    <text evidence="1">The sequence shown here is derived from an EMBL/GenBank/DDBJ whole genome shotgun (WGS) entry which is preliminary data.</text>
</comment>
<reference evidence="1" key="1">
    <citation type="submission" date="2023-04" db="EMBL/GenBank/DDBJ databases">
        <title>Draft Genome sequencing of Naganishia species isolated from polar environments using Oxford Nanopore Technology.</title>
        <authorList>
            <person name="Leo P."/>
            <person name="Venkateswaran K."/>
        </authorList>
    </citation>
    <scope>NUCLEOTIDE SEQUENCE</scope>
    <source>
        <strain evidence="1">MNA-CCFEE 5423</strain>
    </source>
</reference>
<protein>
    <submittedName>
        <fullName evidence="1">Uncharacterized protein</fullName>
    </submittedName>
</protein>
<evidence type="ECO:0000313" key="2">
    <source>
        <dbReference type="Proteomes" id="UP001227268"/>
    </source>
</evidence>
<accession>A0ACC2VS69</accession>
<proteinExistence type="predicted"/>
<dbReference type="Proteomes" id="UP001227268">
    <property type="component" value="Unassembled WGS sequence"/>
</dbReference>
<dbReference type="EMBL" id="JASBWT010000009">
    <property type="protein sequence ID" value="KAJ9101730.1"/>
    <property type="molecule type" value="Genomic_DNA"/>
</dbReference>
<sequence length="113" mass="12034">MAITIWIKNEPKASATPPQPVQQGANGNGNKNLIIPVKISSPLPKKAEQPVDTMPLPRTPSASTAFNSDASLPPTKSKSLATSGWSFFPELLKADTTEASSKFDEAGWFGVPR</sequence>
<keyword evidence="2" id="KW-1185">Reference proteome</keyword>
<gene>
    <name evidence="1" type="ORF">QFC21_003069</name>
</gene>
<organism evidence="1 2">
    <name type="scientific">Naganishia friedmannii</name>
    <dbReference type="NCBI Taxonomy" id="89922"/>
    <lineage>
        <taxon>Eukaryota</taxon>
        <taxon>Fungi</taxon>
        <taxon>Dikarya</taxon>
        <taxon>Basidiomycota</taxon>
        <taxon>Agaricomycotina</taxon>
        <taxon>Tremellomycetes</taxon>
        <taxon>Filobasidiales</taxon>
        <taxon>Filobasidiaceae</taxon>
        <taxon>Naganishia</taxon>
    </lineage>
</organism>